<dbReference type="InterPro" id="IPR024759">
    <property type="entry name" value="UvrB_YAD/RRR_dom"/>
</dbReference>
<dbReference type="CDD" id="cd17916">
    <property type="entry name" value="DEXHc_UvrB"/>
    <property type="match status" value="1"/>
</dbReference>
<feature type="coiled-coil region" evidence="13">
    <location>
        <begin position="612"/>
        <end position="650"/>
    </location>
</feature>
<evidence type="ECO:0000259" key="15">
    <source>
        <dbReference type="PROSITE" id="PS51192"/>
    </source>
</evidence>
<dbReference type="EMBL" id="UZVY01000001">
    <property type="protein sequence ID" value="VDR42202.1"/>
    <property type="molecule type" value="Genomic_DNA"/>
</dbReference>
<organism evidence="18 19">
    <name type="scientific">Mycoplasmopsis caviae</name>
    <dbReference type="NCBI Taxonomy" id="55603"/>
    <lineage>
        <taxon>Bacteria</taxon>
        <taxon>Bacillati</taxon>
        <taxon>Mycoplasmatota</taxon>
        <taxon>Mycoplasmoidales</taxon>
        <taxon>Metamycoplasmataceae</taxon>
        <taxon>Mycoplasmopsis</taxon>
    </lineage>
</organism>
<feature type="coiled-coil region" evidence="13">
    <location>
        <begin position="256"/>
        <end position="283"/>
    </location>
</feature>
<dbReference type="InterPro" id="IPR006935">
    <property type="entry name" value="Helicase/UvrB_N"/>
</dbReference>
<dbReference type="GO" id="GO:0005737">
    <property type="term" value="C:cytoplasm"/>
    <property type="evidence" value="ECO:0007669"/>
    <property type="project" value="UniProtKB-SubCell"/>
</dbReference>
<dbReference type="RefSeq" id="WP_126118414.1">
    <property type="nucleotide sequence ID" value="NZ_CP101806.1"/>
</dbReference>
<dbReference type="GO" id="GO:0005524">
    <property type="term" value="F:ATP binding"/>
    <property type="evidence" value="ECO:0007669"/>
    <property type="project" value="UniProtKB-KW"/>
</dbReference>
<protein>
    <recommendedName>
        <fullName evidence="11 12">UvrABC system protein B</fullName>
    </recommendedName>
</protein>
<dbReference type="GO" id="GO:0006289">
    <property type="term" value="P:nucleotide-excision repair"/>
    <property type="evidence" value="ECO:0007669"/>
    <property type="project" value="InterPro"/>
</dbReference>
<evidence type="ECO:0000256" key="13">
    <source>
        <dbReference type="SAM" id="Coils"/>
    </source>
</evidence>
<dbReference type="GO" id="GO:0009380">
    <property type="term" value="C:excinuclease repair complex"/>
    <property type="evidence" value="ECO:0007669"/>
    <property type="project" value="InterPro"/>
</dbReference>
<dbReference type="InterPro" id="IPR041471">
    <property type="entry name" value="UvrB_inter"/>
</dbReference>
<sequence length="669" mass="77216">MSIYKLSSSYQPAGHQPQAISELVENIKANMKHQVLKGVTGSGKTFTIANVIKEFDRPVLVLSHNKTLASQLYSELKGFFPHNNVEYYVSYFDYYRPEAYIPSSDTYIDKVSQGNKELDAMRMSAMNSLMSRNDTIVVASVSAIYGALNPSEYYASVFVIEVGMQIKRDEFFKKLVQRNYKRNQIDLELGSFSSKGDAVYIQPAHSDQYLIRIDFFGDEIDSITTCHPLTKEIIEHHKQYTIFPGDAYTVDRSVINEACEKILEELEERIKYFESNNQLIEAQRIKERVEKDVDSLREFGICPGIENYARFMDRRKEGERPYTLLDYFSGKNPLLIIDESHMMIPQLNGMYAGDYSRKKNLVDYGFRLPSALDNRPLKFSEFESQFNFQTIYISATPDDYELNKTYGLLTKLYVRPTGLLDPKIEVRSSKNQVEDIFDELQKQKEKNERTLILTTTKRLSEELSRHYLERGQKIAYIHSEHNTFERNEILRKLRKGVYDCVIGINLLREGVDLPEVSLIIVLDADKEGFMRSTKSLIQISGRAARNANGRVIFYGDKVTKSMQECIEDNEIKRAMQIAYNKEHNIVPKTISKPIPEPLVGEGISGEIEFFFKNEKRNQSKSSKQAKEELIKKLREQMNQAAKELDYERAIELRDIILELQAGSNKVSNE</sequence>
<evidence type="ECO:0000313" key="19">
    <source>
        <dbReference type="Proteomes" id="UP000280036"/>
    </source>
</evidence>
<dbReference type="PANTHER" id="PTHR24029">
    <property type="entry name" value="UVRABC SYSTEM PROTEIN B"/>
    <property type="match status" value="1"/>
</dbReference>
<evidence type="ECO:0000256" key="9">
    <source>
        <dbReference type="ARBA" id="ARBA00023204"/>
    </source>
</evidence>
<dbReference type="InterPro" id="IPR036876">
    <property type="entry name" value="UVR_dom_sf"/>
</dbReference>
<dbReference type="PROSITE" id="PS50151">
    <property type="entry name" value="UVR"/>
    <property type="match status" value="1"/>
</dbReference>
<evidence type="ECO:0000259" key="16">
    <source>
        <dbReference type="PROSITE" id="PS51194"/>
    </source>
</evidence>
<dbReference type="InterPro" id="IPR014001">
    <property type="entry name" value="Helicase_ATP-bd"/>
</dbReference>
<evidence type="ECO:0000256" key="7">
    <source>
        <dbReference type="ARBA" id="ARBA00022840"/>
    </source>
</evidence>
<dbReference type="InterPro" id="IPR001943">
    <property type="entry name" value="UVR_dom"/>
</dbReference>
<evidence type="ECO:0000256" key="2">
    <source>
        <dbReference type="ARBA" id="ARBA00008533"/>
    </source>
</evidence>
<keyword evidence="4" id="KW-0547">Nucleotide-binding</keyword>
<proteinExistence type="inferred from homology"/>
<dbReference type="EMBL" id="CP101806">
    <property type="protein sequence ID" value="UUD34974.1"/>
    <property type="molecule type" value="Genomic_DNA"/>
</dbReference>
<dbReference type="SUPFAM" id="SSF46600">
    <property type="entry name" value="C-terminal UvrC-binding domain of UvrB"/>
    <property type="match status" value="1"/>
</dbReference>
<keyword evidence="17" id="KW-0378">Hydrolase</keyword>
<dbReference type="SMART" id="SM00487">
    <property type="entry name" value="DEXDc"/>
    <property type="match status" value="1"/>
</dbReference>
<comment type="similarity">
    <text evidence="2 12">Belongs to the UvrB family.</text>
</comment>
<dbReference type="PROSITE" id="PS51192">
    <property type="entry name" value="HELICASE_ATP_BIND_1"/>
    <property type="match status" value="1"/>
</dbReference>
<dbReference type="Pfam" id="PF12344">
    <property type="entry name" value="UvrB"/>
    <property type="match status" value="1"/>
</dbReference>
<keyword evidence="6 12" id="KW-0228">DNA excision</keyword>
<name>A0A3P8LIF8_9BACT</name>
<dbReference type="SUPFAM" id="SSF52540">
    <property type="entry name" value="P-loop containing nucleoside triphosphate hydrolases"/>
    <property type="match status" value="2"/>
</dbReference>
<evidence type="ECO:0000256" key="4">
    <source>
        <dbReference type="ARBA" id="ARBA00022741"/>
    </source>
</evidence>
<dbReference type="NCBIfam" id="NF003673">
    <property type="entry name" value="PRK05298.1"/>
    <property type="match status" value="1"/>
</dbReference>
<evidence type="ECO:0000256" key="10">
    <source>
        <dbReference type="ARBA" id="ARBA00026033"/>
    </source>
</evidence>
<dbReference type="Pfam" id="PF00271">
    <property type="entry name" value="Helicase_C"/>
    <property type="match status" value="1"/>
</dbReference>
<evidence type="ECO:0000256" key="1">
    <source>
        <dbReference type="ARBA" id="ARBA00004496"/>
    </source>
</evidence>
<comment type="subunit">
    <text evidence="10 12">Forms a heterotetramer with UvrA during the search for lesions. Interacts with UvrC in an incision complex.</text>
</comment>
<accession>A0A3P8LIF8</accession>
<dbReference type="CDD" id="cd18790">
    <property type="entry name" value="SF2_C_UvrB"/>
    <property type="match status" value="1"/>
</dbReference>
<dbReference type="AlphaFoldDB" id="A0A3P8LIF8"/>
<evidence type="ECO:0000256" key="5">
    <source>
        <dbReference type="ARBA" id="ARBA00022763"/>
    </source>
</evidence>
<evidence type="ECO:0000256" key="11">
    <source>
        <dbReference type="ARBA" id="ARBA00029504"/>
    </source>
</evidence>
<dbReference type="SMART" id="SM00490">
    <property type="entry name" value="HELICc"/>
    <property type="match status" value="1"/>
</dbReference>
<dbReference type="OrthoDB" id="9806651at2"/>
<dbReference type="Pfam" id="PF02151">
    <property type="entry name" value="UVR"/>
    <property type="match status" value="1"/>
</dbReference>
<keyword evidence="12" id="KW-0742">SOS response</keyword>
<reference evidence="17" key="2">
    <citation type="submission" date="2022-07" db="EMBL/GenBank/DDBJ databases">
        <title>Complete genome of Mycoplasma caviae type strain G122.</title>
        <authorList>
            <person name="Spergser J."/>
        </authorList>
    </citation>
    <scope>NUCLEOTIDE SEQUENCE</scope>
    <source>
        <strain evidence="17">G122</strain>
    </source>
</reference>
<dbReference type="GO" id="GO:0016887">
    <property type="term" value="F:ATP hydrolysis activity"/>
    <property type="evidence" value="ECO:0007669"/>
    <property type="project" value="InterPro"/>
</dbReference>
<evidence type="ECO:0000256" key="12">
    <source>
        <dbReference type="RuleBase" id="RU003587"/>
    </source>
</evidence>
<evidence type="ECO:0000259" key="14">
    <source>
        <dbReference type="PROSITE" id="PS50151"/>
    </source>
</evidence>
<evidence type="ECO:0000313" key="18">
    <source>
        <dbReference type="EMBL" id="VDR42202.1"/>
    </source>
</evidence>
<keyword evidence="8 12" id="KW-0267">Excision nuclease</keyword>
<dbReference type="Proteomes" id="UP001058569">
    <property type="component" value="Chromosome"/>
</dbReference>
<keyword evidence="7" id="KW-0067">ATP-binding</keyword>
<dbReference type="InterPro" id="IPR001650">
    <property type="entry name" value="Helicase_C-like"/>
</dbReference>
<dbReference type="Gene3D" id="4.10.860.10">
    <property type="entry name" value="UVR domain"/>
    <property type="match status" value="1"/>
</dbReference>
<evidence type="ECO:0000256" key="6">
    <source>
        <dbReference type="ARBA" id="ARBA00022769"/>
    </source>
</evidence>
<dbReference type="GO" id="GO:0004518">
    <property type="term" value="F:nuclease activity"/>
    <property type="evidence" value="ECO:0007669"/>
    <property type="project" value="UniProtKB-KW"/>
</dbReference>
<comment type="subcellular location">
    <subcellularLocation>
        <location evidence="1 12">Cytoplasm</location>
    </subcellularLocation>
</comment>
<reference evidence="18 19" key="1">
    <citation type="submission" date="2018-12" db="EMBL/GenBank/DDBJ databases">
        <authorList>
            <consortium name="Pathogen Informatics"/>
        </authorList>
    </citation>
    <scope>NUCLEOTIDE SEQUENCE [LARGE SCALE GENOMIC DNA]</scope>
    <source>
        <strain evidence="18 19">NCTC10126</strain>
    </source>
</reference>
<dbReference type="PANTHER" id="PTHR24029:SF0">
    <property type="entry name" value="UVRABC SYSTEM PROTEIN B"/>
    <property type="match status" value="1"/>
</dbReference>
<dbReference type="PROSITE" id="PS51194">
    <property type="entry name" value="HELICASE_CTER"/>
    <property type="match status" value="1"/>
</dbReference>
<feature type="domain" description="Helicase C-terminal" evidence="16">
    <location>
        <begin position="432"/>
        <end position="594"/>
    </location>
</feature>
<evidence type="ECO:0000256" key="8">
    <source>
        <dbReference type="ARBA" id="ARBA00022881"/>
    </source>
</evidence>
<gene>
    <name evidence="18" type="primary">uvrB</name>
    <name evidence="18" type="ORF">NCTC10126_00704</name>
    <name evidence="17" type="ORF">NPA07_04155</name>
</gene>
<dbReference type="InterPro" id="IPR027417">
    <property type="entry name" value="P-loop_NTPase"/>
</dbReference>
<keyword evidence="3" id="KW-0963">Cytoplasm</keyword>
<dbReference type="Proteomes" id="UP000280036">
    <property type="component" value="Unassembled WGS sequence"/>
</dbReference>
<dbReference type="Pfam" id="PF04851">
    <property type="entry name" value="ResIII"/>
    <property type="match status" value="1"/>
</dbReference>
<evidence type="ECO:0000256" key="3">
    <source>
        <dbReference type="ARBA" id="ARBA00022490"/>
    </source>
</evidence>
<keyword evidence="20" id="KW-1185">Reference proteome</keyword>
<evidence type="ECO:0000313" key="17">
    <source>
        <dbReference type="EMBL" id="UUD34974.1"/>
    </source>
</evidence>
<feature type="domain" description="UVR" evidence="14">
    <location>
        <begin position="627"/>
        <end position="662"/>
    </location>
</feature>
<feature type="domain" description="Helicase ATP-binding" evidence="15">
    <location>
        <begin position="25"/>
        <end position="138"/>
    </location>
</feature>
<dbReference type="GO" id="GO:0009432">
    <property type="term" value="P:SOS response"/>
    <property type="evidence" value="ECO:0007669"/>
    <property type="project" value="UniProtKB-KW"/>
</dbReference>
<evidence type="ECO:0000313" key="20">
    <source>
        <dbReference type="Proteomes" id="UP001058569"/>
    </source>
</evidence>
<dbReference type="Gene3D" id="3.40.50.300">
    <property type="entry name" value="P-loop containing nucleotide triphosphate hydrolases"/>
    <property type="match status" value="3"/>
</dbReference>
<keyword evidence="5 12" id="KW-0227">DNA damage</keyword>
<dbReference type="NCBIfam" id="TIGR00631">
    <property type="entry name" value="uvrb"/>
    <property type="match status" value="1"/>
</dbReference>
<keyword evidence="9 12" id="KW-0234">DNA repair</keyword>
<dbReference type="InterPro" id="IPR004807">
    <property type="entry name" value="UvrB"/>
</dbReference>
<dbReference type="GO" id="GO:0003677">
    <property type="term" value="F:DNA binding"/>
    <property type="evidence" value="ECO:0007669"/>
    <property type="project" value="InterPro"/>
</dbReference>
<keyword evidence="13" id="KW-0175">Coiled coil</keyword>
<dbReference type="Pfam" id="PF17757">
    <property type="entry name" value="UvrB_inter"/>
    <property type="match status" value="1"/>
</dbReference>